<feature type="coiled-coil region" evidence="1">
    <location>
        <begin position="345"/>
        <end position="379"/>
    </location>
</feature>
<feature type="coiled-coil region" evidence="1">
    <location>
        <begin position="601"/>
        <end position="672"/>
    </location>
</feature>
<proteinExistence type="predicted"/>
<reference evidence="2 3" key="1">
    <citation type="submission" date="2015-04" db="EMBL/GenBank/DDBJ databases">
        <authorList>
            <person name="Syromyatnikov M.Y."/>
            <person name="Popov V.N."/>
        </authorList>
    </citation>
    <scope>NUCLEOTIDE SEQUENCE [LARGE SCALE GENOMIC DNA]</scope>
</reference>
<organism evidence="2 3">
    <name type="scientific">Clunio marinus</name>
    <dbReference type="NCBI Taxonomy" id="568069"/>
    <lineage>
        <taxon>Eukaryota</taxon>
        <taxon>Metazoa</taxon>
        <taxon>Ecdysozoa</taxon>
        <taxon>Arthropoda</taxon>
        <taxon>Hexapoda</taxon>
        <taxon>Insecta</taxon>
        <taxon>Pterygota</taxon>
        <taxon>Neoptera</taxon>
        <taxon>Endopterygota</taxon>
        <taxon>Diptera</taxon>
        <taxon>Nematocera</taxon>
        <taxon>Chironomoidea</taxon>
        <taxon>Chironomidae</taxon>
        <taxon>Clunio</taxon>
    </lineage>
</organism>
<name>A0A1J1IH99_9DIPT</name>
<keyword evidence="3" id="KW-1185">Reference proteome</keyword>
<accession>A0A1J1IH99</accession>
<dbReference type="OrthoDB" id="6256972at2759"/>
<dbReference type="PANTHER" id="PTHR22028">
    <property type="entry name" value="SFI1 SPINDLE BODY DOMAIN-CONTAINING PROTEIN-RELATED"/>
    <property type="match status" value="1"/>
</dbReference>
<evidence type="ECO:0000313" key="2">
    <source>
        <dbReference type="EMBL" id="CRK98414.1"/>
    </source>
</evidence>
<dbReference type="PANTHER" id="PTHR22028:SF5">
    <property type="entry name" value="COILED-COIL DOMAIN-CONTAINING PROTEIN 191"/>
    <property type="match status" value="1"/>
</dbReference>
<sequence>MSNNRWSKISKKFTDNPDITSDEVKTFLEMNFTNGYHEKLCGSSTSSTRIDPGLIMDMRHESVCKLTKVNNFHVKIYAHYFLKIKSRKAINSSSKFKAQKELNMESIRNHNNLVESRMIVNELSKFKMDIRKLSAKSSIATSHRYVDSLDSCDEDSEEMKLLEALRNSEDATFAFKNDSNNIVIEKKRKHVEMKPKIEFHELSYEEGSGLSGFSGSSTTISEESQEKAVHFKEDYIKVSTQPKSANLQEFQEYYEISEDHNKFSTDDDLEKTSEIHDDDCFLCFNDAERQFSSRSFDLQPFYSLPNLNDGDIEGLMKITKFQSMMTVERTSLKDYACTSTPDLSSTNEDNKIQQLNRSIEEAETERMLIVRRMEIEEKNYQQLVIMNNSTDPPPIESEKIISNLFLESQESVEEKRLLRASFKDWLQKTTVAKILKTNAFNNEDRVKKINIFLNKIRLEHNKNLSHKAKTESKASIAKQTSTTKNGKALKKDYEHKMKIQQDVIELQKLKIQRQERLITEMKLAKFSEMLKDSKNDLKKELINAKRGNTKIRAKARCIQVAANIPPDPEEEERRQLLAQGLIVPKFLQQMQERASVRLARHDEARERRLKLEQEKEEQKLAAEMAKKLEDEEAKRKRLLEMREKRRQEKLAKQIKEQERQRFMENMKKAKELYARNLLKNIGFKGFQLLIRLKRTNHKKSTIHRRKMCMNKSFTLWHMNTKIIWDGKRAQADRLHELSVMRFCFKVWKHIHSINKKKSLVAIDWYEVKITEKLFKCWIQFTSQSKFFENAKMRKAEAHYNW</sequence>
<dbReference type="InterPro" id="IPR052270">
    <property type="entry name" value="CACF_protein"/>
</dbReference>
<dbReference type="EMBL" id="CVRI01000047">
    <property type="protein sequence ID" value="CRK98414.1"/>
    <property type="molecule type" value="Genomic_DNA"/>
</dbReference>
<evidence type="ECO:0000256" key="1">
    <source>
        <dbReference type="SAM" id="Coils"/>
    </source>
</evidence>
<dbReference type="Proteomes" id="UP000183832">
    <property type="component" value="Unassembled WGS sequence"/>
</dbReference>
<keyword evidence="1" id="KW-0175">Coiled coil</keyword>
<evidence type="ECO:0000313" key="3">
    <source>
        <dbReference type="Proteomes" id="UP000183832"/>
    </source>
</evidence>
<dbReference type="AlphaFoldDB" id="A0A1J1IH99"/>
<protein>
    <submittedName>
        <fullName evidence="2">CLUMA_CG011772, isoform A</fullName>
    </submittedName>
</protein>
<gene>
    <name evidence="2" type="ORF">CLUMA_CG011772</name>
</gene>